<name>A0ACC0ISA1_9ERIC</name>
<organism evidence="1 2">
    <name type="scientific">Camellia lanceoleosa</name>
    <dbReference type="NCBI Taxonomy" id="1840588"/>
    <lineage>
        <taxon>Eukaryota</taxon>
        <taxon>Viridiplantae</taxon>
        <taxon>Streptophyta</taxon>
        <taxon>Embryophyta</taxon>
        <taxon>Tracheophyta</taxon>
        <taxon>Spermatophyta</taxon>
        <taxon>Magnoliopsida</taxon>
        <taxon>eudicotyledons</taxon>
        <taxon>Gunneridae</taxon>
        <taxon>Pentapetalae</taxon>
        <taxon>asterids</taxon>
        <taxon>Ericales</taxon>
        <taxon>Theaceae</taxon>
        <taxon>Camellia</taxon>
    </lineage>
</organism>
<proteinExistence type="predicted"/>
<evidence type="ECO:0000313" key="2">
    <source>
        <dbReference type="Proteomes" id="UP001060215"/>
    </source>
</evidence>
<comment type="caution">
    <text evidence="1">The sequence shown here is derived from an EMBL/GenBank/DDBJ whole genome shotgun (WGS) entry which is preliminary data.</text>
</comment>
<gene>
    <name evidence="1" type="ORF">LOK49_LG01G01764</name>
</gene>
<accession>A0ACC0ISA1</accession>
<dbReference type="EMBL" id="CM045758">
    <property type="protein sequence ID" value="KAI8028739.1"/>
    <property type="molecule type" value="Genomic_DNA"/>
</dbReference>
<keyword evidence="2" id="KW-1185">Reference proteome</keyword>
<evidence type="ECO:0000313" key="1">
    <source>
        <dbReference type="EMBL" id="KAI8028739.1"/>
    </source>
</evidence>
<sequence>MPTNEKASEVTTSIIILKDEIDPKELSLAILIFERPLVGAVNHIRSLYITDHLDGVPVNRLLVTQEGIKHSLIRQEDGIIFSLLERAQYCFNVDTYDPNAFFMDGLHGLVDFMVKETEKLHARVRIYKSPDEHPFFPNDLPNPMLPPLQYPQVLHPIADAININNKI</sequence>
<protein>
    <submittedName>
        <fullName evidence="1">Uncharacterized protein</fullName>
    </submittedName>
</protein>
<dbReference type="Proteomes" id="UP001060215">
    <property type="component" value="Chromosome 1"/>
</dbReference>
<reference evidence="1 2" key="1">
    <citation type="journal article" date="2022" name="Plant J.">
        <title>Chromosome-level genome of Camellia lanceoleosa provides a valuable resource for understanding genome evolution and self-incompatibility.</title>
        <authorList>
            <person name="Gong W."/>
            <person name="Xiao S."/>
            <person name="Wang L."/>
            <person name="Liao Z."/>
            <person name="Chang Y."/>
            <person name="Mo W."/>
            <person name="Hu G."/>
            <person name="Li W."/>
            <person name="Zhao G."/>
            <person name="Zhu H."/>
            <person name="Hu X."/>
            <person name="Ji K."/>
            <person name="Xiang X."/>
            <person name="Song Q."/>
            <person name="Yuan D."/>
            <person name="Jin S."/>
            <person name="Zhang L."/>
        </authorList>
    </citation>
    <scope>NUCLEOTIDE SEQUENCE [LARGE SCALE GENOMIC DNA]</scope>
    <source>
        <strain evidence="1">SQ_2022a</strain>
    </source>
</reference>